<dbReference type="PROSITE" id="PS00108">
    <property type="entry name" value="PROTEIN_KINASE_ST"/>
    <property type="match status" value="1"/>
</dbReference>
<dbReference type="PANTHER" id="PTHR43895:SF152">
    <property type="entry name" value="SERINE_THREONINE-PROTEIN KINASE TOS3"/>
    <property type="match status" value="1"/>
</dbReference>
<proteinExistence type="predicted"/>
<dbReference type="GO" id="GO:0005524">
    <property type="term" value="F:ATP binding"/>
    <property type="evidence" value="ECO:0007669"/>
    <property type="project" value="UniProtKB-UniRule"/>
</dbReference>
<evidence type="ECO:0000313" key="9">
    <source>
        <dbReference type="EMBL" id="EGV66065.1"/>
    </source>
</evidence>
<feature type="region of interest" description="Disordered" evidence="7">
    <location>
        <begin position="537"/>
        <end position="562"/>
    </location>
</feature>
<keyword evidence="2" id="KW-0808">Transferase</keyword>
<dbReference type="HOGENOM" id="CLU_015561_0_0_1"/>
<keyword evidence="3 6" id="KW-0547">Nucleotide-binding</keyword>
<evidence type="ECO:0000256" key="4">
    <source>
        <dbReference type="ARBA" id="ARBA00022777"/>
    </source>
</evidence>
<dbReference type="Proteomes" id="UP000000707">
    <property type="component" value="Unassembled WGS sequence"/>
</dbReference>
<dbReference type="Gene3D" id="1.10.510.10">
    <property type="entry name" value="Transferase(Phosphotransferase) domain 1"/>
    <property type="match status" value="1"/>
</dbReference>
<evidence type="ECO:0000256" key="2">
    <source>
        <dbReference type="ARBA" id="ARBA00022679"/>
    </source>
</evidence>
<dbReference type="CDD" id="cd14008">
    <property type="entry name" value="STKc_LKB1_CaMKK"/>
    <property type="match status" value="1"/>
</dbReference>
<keyword evidence="1" id="KW-0723">Serine/threonine-protein kinase</keyword>
<dbReference type="eggNOG" id="KOG0585">
    <property type="taxonomic scope" value="Eukaryota"/>
</dbReference>
<keyword evidence="5 6" id="KW-0067">ATP-binding</keyword>
<dbReference type="InterPro" id="IPR011009">
    <property type="entry name" value="Kinase-like_dom_sf"/>
</dbReference>
<dbReference type="STRING" id="590646.G3AZD0"/>
<accession>G3AZD0</accession>
<evidence type="ECO:0000256" key="7">
    <source>
        <dbReference type="SAM" id="MobiDB-lite"/>
    </source>
</evidence>
<dbReference type="Pfam" id="PF00069">
    <property type="entry name" value="Pkinase"/>
    <property type="match status" value="1"/>
</dbReference>
<dbReference type="PANTHER" id="PTHR43895">
    <property type="entry name" value="CALCIUM/CALMODULIN-DEPENDENT PROTEIN KINASE KINASE-RELATED"/>
    <property type="match status" value="1"/>
</dbReference>
<protein>
    <submittedName>
        <fullName evidence="9">Kinase-like protein</fullName>
    </submittedName>
</protein>
<feature type="region of interest" description="Disordered" evidence="7">
    <location>
        <begin position="433"/>
        <end position="492"/>
    </location>
</feature>
<evidence type="ECO:0000259" key="8">
    <source>
        <dbReference type="PROSITE" id="PS50011"/>
    </source>
</evidence>
<feature type="region of interest" description="Disordered" evidence="7">
    <location>
        <begin position="593"/>
        <end position="617"/>
    </location>
</feature>
<dbReference type="GO" id="GO:0004674">
    <property type="term" value="F:protein serine/threonine kinase activity"/>
    <property type="evidence" value="ECO:0007669"/>
    <property type="project" value="UniProtKB-KW"/>
</dbReference>
<dbReference type="InterPro" id="IPR017441">
    <property type="entry name" value="Protein_kinase_ATP_BS"/>
</dbReference>
<dbReference type="EMBL" id="GL996512">
    <property type="protein sequence ID" value="EGV66065.1"/>
    <property type="molecule type" value="Genomic_DNA"/>
</dbReference>
<dbReference type="OrthoDB" id="68483at2759"/>
<name>G3AZD0_CANTC</name>
<dbReference type="InterPro" id="IPR000719">
    <property type="entry name" value="Prot_kinase_dom"/>
</dbReference>
<dbReference type="SUPFAM" id="SSF56112">
    <property type="entry name" value="Protein kinase-like (PK-like)"/>
    <property type="match status" value="1"/>
</dbReference>
<dbReference type="GO" id="GO:0007165">
    <property type="term" value="P:signal transduction"/>
    <property type="evidence" value="ECO:0007669"/>
    <property type="project" value="TreeGrafter"/>
</dbReference>
<reference evidence="9 10" key="1">
    <citation type="journal article" date="2011" name="Proc. Natl. Acad. Sci. U.S.A.">
        <title>Comparative genomics of xylose-fermenting fungi for enhanced biofuel production.</title>
        <authorList>
            <person name="Wohlbach D.J."/>
            <person name="Kuo A."/>
            <person name="Sato T.K."/>
            <person name="Potts K.M."/>
            <person name="Salamov A.A."/>
            <person name="LaButti K.M."/>
            <person name="Sun H."/>
            <person name="Clum A."/>
            <person name="Pangilinan J.L."/>
            <person name="Lindquist E.A."/>
            <person name="Lucas S."/>
            <person name="Lapidus A."/>
            <person name="Jin M."/>
            <person name="Gunawan C."/>
            <person name="Balan V."/>
            <person name="Dale B.E."/>
            <person name="Jeffries T.W."/>
            <person name="Zinkel R."/>
            <person name="Barry K.W."/>
            <person name="Grigoriev I.V."/>
            <person name="Gasch A.P."/>
        </authorList>
    </citation>
    <scope>NUCLEOTIDE SEQUENCE [LARGE SCALE GENOMIC DNA]</scope>
    <source>
        <strain evidence="10">ATCC 10573 / BCRC 21748 / CBS 615 / JCM 9827 / NBRC 10315 / NRRL Y-1498 / VKM Y-70</strain>
    </source>
</reference>
<feature type="compositionally biased region" description="Low complexity" evidence="7">
    <location>
        <begin position="545"/>
        <end position="555"/>
    </location>
</feature>
<dbReference type="AlphaFoldDB" id="G3AZD0"/>
<feature type="compositionally biased region" description="Polar residues" evidence="7">
    <location>
        <begin position="435"/>
        <end position="457"/>
    </location>
</feature>
<dbReference type="PROSITE" id="PS00107">
    <property type="entry name" value="PROTEIN_KINASE_ATP"/>
    <property type="match status" value="1"/>
</dbReference>
<keyword evidence="10" id="KW-1185">Reference proteome</keyword>
<dbReference type="PROSITE" id="PS50011">
    <property type="entry name" value="PROTEIN_KINASE_DOM"/>
    <property type="match status" value="1"/>
</dbReference>
<evidence type="ECO:0000256" key="6">
    <source>
        <dbReference type="PROSITE-ProRule" id="PRU10141"/>
    </source>
</evidence>
<keyword evidence="4 9" id="KW-0418">Kinase</keyword>
<sequence>MDVSRLEISTDTRKKRIINDQYRILRKIGQGQSGKVLLAERVIQSGDEDKLVAIKTINRIDKTKLITKTYLSHMTKIKREIQIMKECNHPNVVKLYSVIDDLKYDKILLVLEYCSDGEIDWKRYNHYTEKLKNGRGLTINKILRDVVNGLEYLHEYKGIIHRDLKPSNLLIQGNSMKITDFGVSLILENNANDAKELGKTMGTPAFFCTRALPVYIWSLGVILYCLIFNDLPFNGKNEFGLFKNIVTKDLKFPQTRFSSKFTESDRKEFNLLCDLISKILVKDPNHRYTIQNIKDHSFTTFDLTMSESLRFKRFNDGVIHNQLGLTNKIKKFFGGKPMESVNPIKIEHYDGDYNHLEPVDDLLDSYFDSSSMGSMESDDDGAEDIQPIAVVTGSHESIEDKKVEFLSNEDRKDYPLGPDRLFASNRLSERVQAPPSLNFTAPRRNTLSSPVKIGTSTPLAPVSTPLSASPSLSSSSSMISPRPVTLGPSSPSTSVFYSPTRSFFDKIHGMNHTISSLSSPPDTRGFKSKDVNDKLDLEPPNIFGSRHSSVGSVGSSHRKNSFGSPLMRITSSSSSLNLNAYLTDDNFSINLRSQDESDTDSVVSDAVGGSDDEVDDEADSTFVYGEVDTNINTNTNTSKFKFQDMGEYLDRLD</sequence>
<evidence type="ECO:0000256" key="1">
    <source>
        <dbReference type="ARBA" id="ARBA00022527"/>
    </source>
</evidence>
<dbReference type="InterPro" id="IPR008271">
    <property type="entry name" value="Ser/Thr_kinase_AS"/>
</dbReference>
<evidence type="ECO:0000256" key="5">
    <source>
        <dbReference type="ARBA" id="ARBA00022840"/>
    </source>
</evidence>
<feature type="domain" description="Protein kinase" evidence="8">
    <location>
        <begin position="22"/>
        <end position="299"/>
    </location>
</feature>
<dbReference type="GO" id="GO:0030447">
    <property type="term" value="P:filamentous growth"/>
    <property type="evidence" value="ECO:0007669"/>
    <property type="project" value="UniProtKB-ARBA"/>
</dbReference>
<gene>
    <name evidence="9" type="ORF">CANTEDRAFT_133495</name>
</gene>
<organism evidence="10">
    <name type="scientific">Candida tenuis (strain ATCC 10573 / BCRC 21748 / CBS 615 / JCM 9827 / NBRC 10315 / NRRL Y-1498 / VKM Y-70)</name>
    <name type="common">Yeast</name>
    <name type="synonym">Yamadazyma tenuis</name>
    <dbReference type="NCBI Taxonomy" id="590646"/>
    <lineage>
        <taxon>Eukaryota</taxon>
        <taxon>Fungi</taxon>
        <taxon>Dikarya</taxon>
        <taxon>Ascomycota</taxon>
        <taxon>Saccharomycotina</taxon>
        <taxon>Pichiomycetes</taxon>
        <taxon>Debaryomycetaceae</taxon>
        <taxon>Yamadazyma</taxon>
    </lineage>
</organism>
<evidence type="ECO:0000313" key="10">
    <source>
        <dbReference type="Proteomes" id="UP000000707"/>
    </source>
</evidence>
<dbReference type="SMART" id="SM00220">
    <property type="entry name" value="S_TKc"/>
    <property type="match status" value="1"/>
</dbReference>
<feature type="compositionally biased region" description="Low complexity" evidence="7">
    <location>
        <begin position="458"/>
        <end position="483"/>
    </location>
</feature>
<evidence type="ECO:0000256" key="3">
    <source>
        <dbReference type="ARBA" id="ARBA00022741"/>
    </source>
</evidence>
<feature type="binding site" evidence="6">
    <location>
        <position position="55"/>
    </location>
    <ligand>
        <name>ATP</name>
        <dbReference type="ChEBI" id="CHEBI:30616"/>
    </ligand>
</feature>